<evidence type="ECO:0000256" key="1">
    <source>
        <dbReference type="SAM" id="MobiDB-lite"/>
    </source>
</evidence>
<reference evidence="2" key="1">
    <citation type="submission" date="2025-08" db="UniProtKB">
        <authorList>
            <consortium name="Ensembl"/>
        </authorList>
    </citation>
    <scope>IDENTIFICATION</scope>
</reference>
<evidence type="ECO:0000313" key="2">
    <source>
        <dbReference type="Ensembl" id="ENSNMLP00000023995.1"/>
    </source>
</evidence>
<name>A0A8C6TQ78_9GOBI</name>
<dbReference type="Ensembl" id="ENSNMLT00000026842.1">
    <property type="protein sequence ID" value="ENSNMLP00000023995.1"/>
    <property type="gene ID" value="ENSNMLG00000015415.1"/>
</dbReference>
<proteinExistence type="predicted"/>
<feature type="region of interest" description="Disordered" evidence="1">
    <location>
        <begin position="18"/>
        <end position="118"/>
    </location>
</feature>
<protein>
    <submittedName>
        <fullName evidence="2">Uncharacterized protein</fullName>
    </submittedName>
</protein>
<dbReference type="GO" id="GO:0010811">
    <property type="term" value="P:positive regulation of cell-substrate adhesion"/>
    <property type="evidence" value="ECO:0007669"/>
    <property type="project" value="TreeGrafter"/>
</dbReference>
<sequence length="268" mass="29054">MHTVHSGSDLHNTCHLCAQSQSKRGRRPSRTPRLRQKPGEQTVFSVGRFRVTHTGKKSADGSGRVPDVLVSSGDHMDRSQDSEERQDGGYNLQNMFKDVRPPSESTNNGAPNTGKRRRSLTMFGLRRSSDPIGVKVVSSGREGVRFIPQPVVLEEPHNESGENGSMEVSKLKREFLEIAASRVDASGTKTQTKNSIAVEGSTQGSNLKSKNTPFPVTSLPNSLPMPFTSTPKSTSPQAVGRETDQQAQLSPGPLQTSTPLSLCPIPVK</sequence>
<feature type="compositionally biased region" description="Polar residues" evidence="1">
    <location>
        <begin position="187"/>
        <end position="237"/>
    </location>
</feature>
<feature type="compositionally biased region" description="Basic and acidic residues" evidence="1">
    <location>
        <begin position="74"/>
        <end position="87"/>
    </location>
</feature>
<feature type="region of interest" description="Disordered" evidence="1">
    <location>
        <begin position="186"/>
        <end position="268"/>
    </location>
</feature>
<dbReference type="AlphaFoldDB" id="A0A8C6TQ78"/>
<dbReference type="GO" id="GO:1900745">
    <property type="term" value="P:positive regulation of p38MAPK cascade"/>
    <property type="evidence" value="ECO:0007669"/>
    <property type="project" value="InterPro"/>
</dbReference>
<organism evidence="2 3">
    <name type="scientific">Neogobius melanostomus</name>
    <name type="common">round goby</name>
    <dbReference type="NCBI Taxonomy" id="47308"/>
    <lineage>
        <taxon>Eukaryota</taxon>
        <taxon>Metazoa</taxon>
        <taxon>Chordata</taxon>
        <taxon>Craniata</taxon>
        <taxon>Vertebrata</taxon>
        <taxon>Euteleostomi</taxon>
        <taxon>Actinopterygii</taxon>
        <taxon>Neopterygii</taxon>
        <taxon>Teleostei</taxon>
        <taxon>Neoteleostei</taxon>
        <taxon>Acanthomorphata</taxon>
        <taxon>Gobiaria</taxon>
        <taxon>Gobiiformes</taxon>
        <taxon>Gobioidei</taxon>
        <taxon>Gobiidae</taxon>
        <taxon>Benthophilinae</taxon>
        <taxon>Neogobiini</taxon>
        <taxon>Neogobius</taxon>
    </lineage>
</organism>
<dbReference type="InterPro" id="IPR042313">
    <property type="entry name" value="RELL2"/>
</dbReference>
<feature type="compositionally biased region" description="Basic residues" evidence="1">
    <location>
        <begin position="23"/>
        <end position="36"/>
    </location>
</feature>
<reference evidence="2" key="2">
    <citation type="submission" date="2025-09" db="UniProtKB">
        <authorList>
            <consortium name="Ensembl"/>
        </authorList>
    </citation>
    <scope>IDENTIFICATION</scope>
</reference>
<dbReference type="PANTHER" id="PTHR31481:SF0">
    <property type="entry name" value="RELT-LIKE PROTEIN 2"/>
    <property type="match status" value="1"/>
</dbReference>
<dbReference type="PANTHER" id="PTHR31481">
    <property type="entry name" value="RELT-LIKE PROTEIN 2 RELL2"/>
    <property type="match status" value="1"/>
</dbReference>
<accession>A0A8C6TQ78</accession>
<keyword evidence="3" id="KW-1185">Reference proteome</keyword>
<feature type="compositionally biased region" description="Polar residues" evidence="1">
    <location>
        <begin position="245"/>
        <end position="260"/>
    </location>
</feature>
<evidence type="ECO:0000313" key="3">
    <source>
        <dbReference type="Proteomes" id="UP000694523"/>
    </source>
</evidence>
<dbReference type="Proteomes" id="UP000694523">
    <property type="component" value="Unplaced"/>
</dbReference>